<evidence type="ECO:0000313" key="3">
    <source>
        <dbReference type="EMBL" id="MQT17634.1"/>
    </source>
</evidence>
<keyword evidence="4" id="KW-1185">Reference proteome</keyword>
<dbReference type="RefSeq" id="WP_152578073.1">
    <property type="nucleotide sequence ID" value="NZ_JAATJI010000002.1"/>
</dbReference>
<gene>
    <name evidence="3" type="ORF">F3168_10210</name>
</gene>
<protein>
    <submittedName>
        <fullName evidence="3">Uncharacterized protein</fullName>
    </submittedName>
</protein>
<keyword evidence="2" id="KW-0812">Transmembrane</keyword>
<dbReference type="Proteomes" id="UP000481327">
    <property type="component" value="Unassembled WGS sequence"/>
</dbReference>
<evidence type="ECO:0000256" key="2">
    <source>
        <dbReference type="SAM" id="Phobius"/>
    </source>
</evidence>
<comment type="caution">
    <text evidence="3">The sequence shown here is derived from an EMBL/GenBank/DDBJ whole genome shotgun (WGS) entry which is preliminary data.</text>
</comment>
<name>A0A7C9GXX2_9SPHN</name>
<dbReference type="AlphaFoldDB" id="A0A7C9GXX2"/>
<evidence type="ECO:0000313" key="4">
    <source>
        <dbReference type="Proteomes" id="UP000481327"/>
    </source>
</evidence>
<accession>A0A7C9GXX2</accession>
<feature type="transmembrane region" description="Helical" evidence="2">
    <location>
        <begin position="21"/>
        <end position="41"/>
    </location>
</feature>
<reference evidence="3 4" key="1">
    <citation type="submission" date="2019-09" db="EMBL/GenBank/DDBJ databases">
        <title>Polymorphobacter sp. isolated from a lake in China.</title>
        <authorList>
            <person name="Liu Z."/>
        </authorList>
    </citation>
    <scope>NUCLEOTIDE SEQUENCE [LARGE SCALE GENOMIC DNA]</scope>
    <source>
        <strain evidence="3 4">D40P</strain>
    </source>
</reference>
<organism evidence="3 4">
    <name type="scientific">Sandarakinorhabdus fusca</name>
    <dbReference type="NCBI Taxonomy" id="1439888"/>
    <lineage>
        <taxon>Bacteria</taxon>
        <taxon>Pseudomonadati</taxon>
        <taxon>Pseudomonadota</taxon>
        <taxon>Alphaproteobacteria</taxon>
        <taxon>Sphingomonadales</taxon>
        <taxon>Sphingosinicellaceae</taxon>
        <taxon>Sandarakinorhabdus</taxon>
    </lineage>
</organism>
<keyword evidence="2" id="KW-0472">Membrane</keyword>
<proteinExistence type="predicted"/>
<sequence length="72" mass="7417">MADKPKIITTNRARGGVTGTVRYVLMASLALAIAAMVWVFLLSPKGTQEGATTSADPISADTPSETAPATPQ</sequence>
<dbReference type="EMBL" id="WIOL01000003">
    <property type="protein sequence ID" value="MQT17634.1"/>
    <property type="molecule type" value="Genomic_DNA"/>
</dbReference>
<keyword evidence="2" id="KW-1133">Transmembrane helix</keyword>
<evidence type="ECO:0000256" key="1">
    <source>
        <dbReference type="SAM" id="MobiDB-lite"/>
    </source>
</evidence>
<feature type="region of interest" description="Disordered" evidence="1">
    <location>
        <begin position="47"/>
        <end position="72"/>
    </location>
</feature>